<dbReference type="Proteomes" id="UP000646667">
    <property type="component" value="Segment"/>
</dbReference>
<dbReference type="EMBL" id="MN988534">
    <property type="protein sequence ID" value="QIG73841.1"/>
    <property type="molecule type" value="Genomic_DNA"/>
</dbReference>
<protein>
    <submittedName>
        <fullName evidence="2">DUF3307 domain-containing protein</fullName>
    </submittedName>
</protein>
<gene>
    <name evidence="2" type="ORF">EVC06_066</name>
</gene>
<feature type="transmembrane region" description="Helical" evidence="1">
    <location>
        <begin position="6"/>
        <end position="24"/>
    </location>
</feature>
<keyword evidence="3" id="KW-1185">Reference proteome</keyword>
<feature type="transmembrane region" description="Helical" evidence="1">
    <location>
        <begin position="107"/>
        <end position="128"/>
    </location>
</feature>
<proteinExistence type="predicted"/>
<organism evidence="2 3">
    <name type="scientific">Rhizobium phage RHph_N34</name>
    <dbReference type="NCBI Taxonomy" id="2509586"/>
    <lineage>
        <taxon>Viruses</taxon>
        <taxon>Duplodnaviria</taxon>
        <taxon>Heunggongvirae</taxon>
        <taxon>Uroviricota</taxon>
        <taxon>Caudoviricetes</taxon>
        <taxon>Pootjesviridae</taxon>
        <taxon>Staniewskivirinae</taxon>
        <taxon>Trinifflemingvirus</taxon>
        <taxon>Trinifflemingvirus N34</taxon>
    </lineage>
</organism>
<keyword evidence="1" id="KW-0812">Transmembrane</keyword>
<keyword evidence="1" id="KW-0472">Membrane</keyword>
<evidence type="ECO:0000313" key="3">
    <source>
        <dbReference type="Proteomes" id="UP000646667"/>
    </source>
</evidence>
<evidence type="ECO:0000313" key="2">
    <source>
        <dbReference type="EMBL" id="QIG73841.1"/>
    </source>
</evidence>
<feature type="transmembrane region" description="Helical" evidence="1">
    <location>
        <begin position="63"/>
        <end position="87"/>
    </location>
</feature>
<name>A0A7S5R9Z4_9CAUD</name>
<keyword evidence="1" id="KW-1133">Transmembrane helix</keyword>
<sequence>MFFGNPLNLFVLLLFAHYIADYPLQGPFLSRIKNHRRGPTDVDIMEYPWKYGMTAHSGIHAGFVLLLTGSFVLSVVEFFLHFATDWLKNEGWIGYKTDQFIHVATKAIYVFILFFVPIMKFLTAMIIVSQNVA</sequence>
<reference evidence="2 3" key="1">
    <citation type="submission" date="2020-01" db="EMBL/GenBank/DDBJ databases">
        <title>Patterns of diversity and host range of bacteriophage communities associated with bean-nodulatin bacteria.</title>
        <authorList>
            <person name="Vann Cauwenberghe J."/>
            <person name="Santamaria R.I."/>
            <person name="Bustos P."/>
            <person name="Juarez S."/>
            <person name="Gonzalez V."/>
        </authorList>
    </citation>
    <scope>NUCLEOTIDE SEQUENCE [LARGE SCALE GENOMIC DNA]</scope>
    <source>
        <strain evidence="3">RHph</strain>
    </source>
</reference>
<evidence type="ECO:0000256" key="1">
    <source>
        <dbReference type="SAM" id="Phobius"/>
    </source>
</evidence>
<accession>A0A7S5R9Z4</accession>